<dbReference type="EMBL" id="JAJAQC010000018">
    <property type="protein sequence ID" value="MDA0565166.1"/>
    <property type="molecule type" value="Genomic_DNA"/>
</dbReference>
<comment type="caution">
    <text evidence="1">The sequence shown here is derived from an EMBL/GenBank/DDBJ whole genome shotgun (WGS) entry which is preliminary data.</text>
</comment>
<protein>
    <submittedName>
        <fullName evidence="1">Uncharacterized protein</fullName>
    </submittedName>
</protein>
<accession>A0A9X3SNG3</accession>
<organism evidence="1 2">
    <name type="scientific">Streptomonospora mangrovi</name>
    <dbReference type="NCBI Taxonomy" id="2883123"/>
    <lineage>
        <taxon>Bacteria</taxon>
        <taxon>Bacillati</taxon>
        <taxon>Actinomycetota</taxon>
        <taxon>Actinomycetes</taxon>
        <taxon>Streptosporangiales</taxon>
        <taxon>Nocardiopsidaceae</taxon>
        <taxon>Streptomonospora</taxon>
    </lineage>
</organism>
<gene>
    <name evidence="1" type="ORF">LG943_12690</name>
</gene>
<keyword evidence="2" id="KW-1185">Reference proteome</keyword>
<proteinExistence type="predicted"/>
<dbReference type="Proteomes" id="UP001140076">
    <property type="component" value="Unassembled WGS sequence"/>
</dbReference>
<dbReference type="AlphaFoldDB" id="A0A9X3SNG3"/>
<reference evidence="1" key="1">
    <citation type="submission" date="2021-10" db="EMBL/GenBank/DDBJ databases">
        <title>Streptomonospora sp. nov., isolated from mangrove soil.</title>
        <authorList>
            <person name="Chen X."/>
            <person name="Ge X."/>
            <person name="Liu W."/>
        </authorList>
    </citation>
    <scope>NUCLEOTIDE SEQUENCE</scope>
    <source>
        <strain evidence="1">S1-112</strain>
    </source>
</reference>
<sequence length="113" mass="11883">MPRYIVAVLATPPSERAPLAESEALTAAAMLGDHLAQIHVVEFPMGNPVRLLGAAVHTGPHGVRLEITCQAFRPCLAADAIVTAVGLLSRRHSATTAWHVRLVGVTAEDDAST</sequence>
<name>A0A9X3SNG3_9ACTN</name>
<evidence type="ECO:0000313" key="2">
    <source>
        <dbReference type="Proteomes" id="UP001140076"/>
    </source>
</evidence>
<evidence type="ECO:0000313" key="1">
    <source>
        <dbReference type="EMBL" id="MDA0565166.1"/>
    </source>
</evidence>
<dbReference type="RefSeq" id="WP_270072445.1">
    <property type="nucleotide sequence ID" value="NZ_JAJAQC010000018.1"/>
</dbReference>